<organism evidence="2 3">
    <name type="scientific">Eragrostis curvula</name>
    <name type="common">weeping love grass</name>
    <dbReference type="NCBI Taxonomy" id="38414"/>
    <lineage>
        <taxon>Eukaryota</taxon>
        <taxon>Viridiplantae</taxon>
        <taxon>Streptophyta</taxon>
        <taxon>Embryophyta</taxon>
        <taxon>Tracheophyta</taxon>
        <taxon>Spermatophyta</taxon>
        <taxon>Magnoliopsida</taxon>
        <taxon>Liliopsida</taxon>
        <taxon>Poales</taxon>
        <taxon>Poaceae</taxon>
        <taxon>PACMAD clade</taxon>
        <taxon>Chloridoideae</taxon>
        <taxon>Eragrostideae</taxon>
        <taxon>Eragrostidinae</taxon>
        <taxon>Eragrostis</taxon>
    </lineage>
</organism>
<dbReference type="AlphaFoldDB" id="A0A5J9VSV3"/>
<feature type="region of interest" description="Disordered" evidence="1">
    <location>
        <begin position="23"/>
        <end position="58"/>
    </location>
</feature>
<dbReference type="Gramene" id="TVU39229">
    <property type="protein sequence ID" value="TVU39229"/>
    <property type="gene ID" value="EJB05_12637"/>
</dbReference>
<proteinExistence type="predicted"/>
<dbReference type="Proteomes" id="UP000324897">
    <property type="component" value="Chromosome 4"/>
</dbReference>
<accession>A0A5J9VSV3</accession>
<feature type="compositionally biased region" description="Pro residues" evidence="1">
    <location>
        <begin position="31"/>
        <end position="43"/>
    </location>
</feature>
<feature type="non-terminal residue" evidence="2">
    <location>
        <position position="1"/>
    </location>
</feature>
<sequence length="155" mass="16767">MAVATFHPTCGARSLSFPFQPTKFPHSTAPFPSPTQPSPPPPSISNSGTNLCRHLAPPHSPAPSARSLPWLSCMFLGGWIHGGWIHGRGTCRGGVPRPLAQPPPPQALDGILHELTHVTGQRHLHAPWGPDPRRPRWRRTAGAAIIQTAFGNWKC</sequence>
<evidence type="ECO:0000256" key="1">
    <source>
        <dbReference type="SAM" id="MobiDB-lite"/>
    </source>
</evidence>
<comment type="caution">
    <text evidence="2">The sequence shown here is derived from an EMBL/GenBank/DDBJ whole genome shotgun (WGS) entry which is preliminary data.</text>
</comment>
<name>A0A5J9VSV3_9POAL</name>
<gene>
    <name evidence="2" type="ORF">EJB05_12637</name>
</gene>
<protein>
    <submittedName>
        <fullName evidence="2">Uncharacterized protein</fullName>
    </submittedName>
</protein>
<keyword evidence="3" id="KW-1185">Reference proteome</keyword>
<evidence type="ECO:0000313" key="2">
    <source>
        <dbReference type="EMBL" id="TVU39229.1"/>
    </source>
</evidence>
<feature type="compositionally biased region" description="Low complexity" evidence="1">
    <location>
        <begin position="44"/>
        <end position="58"/>
    </location>
</feature>
<evidence type="ECO:0000313" key="3">
    <source>
        <dbReference type="Proteomes" id="UP000324897"/>
    </source>
</evidence>
<dbReference type="EMBL" id="RWGY01000007">
    <property type="protein sequence ID" value="TVU39229.1"/>
    <property type="molecule type" value="Genomic_DNA"/>
</dbReference>
<reference evidence="2 3" key="1">
    <citation type="journal article" date="2019" name="Sci. Rep.">
        <title>A high-quality genome of Eragrostis curvula grass provides insights into Poaceae evolution and supports new strategies to enhance forage quality.</title>
        <authorList>
            <person name="Carballo J."/>
            <person name="Santos B.A.C.M."/>
            <person name="Zappacosta D."/>
            <person name="Garbus I."/>
            <person name="Selva J.P."/>
            <person name="Gallo C.A."/>
            <person name="Diaz A."/>
            <person name="Albertini E."/>
            <person name="Caccamo M."/>
            <person name="Echenique V."/>
        </authorList>
    </citation>
    <scope>NUCLEOTIDE SEQUENCE [LARGE SCALE GENOMIC DNA]</scope>
    <source>
        <strain evidence="3">cv. Victoria</strain>
        <tissue evidence="2">Leaf</tissue>
    </source>
</reference>